<evidence type="ECO:0000313" key="4">
    <source>
        <dbReference type="EMBL" id="EKU94608.1"/>
    </source>
</evidence>
<dbReference type="EMBL" id="AGWL01000008">
    <property type="protein sequence ID" value="EKU94608.1"/>
    <property type="molecule type" value="Genomic_DNA"/>
</dbReference>
<gene>
    <name evidence="4" type="ORF">HMPREF9233_01555</name>
</gene>
<keyword evidence="1" id="KW-0159">Chromosome partition</keyword>
<keyword evidence="5" id="KW-1185">Reference proteome</keyword>
<dbReference type="Gene3D" id="6.10.250.2410">
    <property type="match status" value="1"/>
</dbReference>
<dbReference type="Pfam" id="PF02616">
    <property type="entry name" value="SMC_ScpA"/>
    <property type="match status" value="1"/>
</dbReference>
<dbReference type="PATRIC" id="fig|883066.3.peg.1618"/>
<evidence type="ECO:0000256" key="1">
    <source>
        <dbReference type="ARBA" id="ARBA00022829"/>
    </source>
</evidence>
<dbReference type="RefSeq" id="WP_007001760.1">
    <property type="nucleotide sequence ID" value="NZ_JH992956.1"/>
</dbReference>
<dbReference type="Proteomes" id="UP000009888">
    <property type="component" value="Unassembled WGS sequence"/>
</dbReference>
<evidence type="ECO:0000256" key="2">
    <source>
        <dbReference type="ARBA" id="ARBA00044777"/>
    </source>
</evidence>
<dbReference type="eggNOG" id="COG1354">
    <property type="taxonomic scope" value="Bacteria"/>
</dbReference>
<evidence type="ECO:0000313" key="5">
    <source>
        <dbReference type="Proteomes" id="UP000009888"/>
    </source>
</evidence>
<protein>
    <recommendedName>
        <fullName evidence="2">Segregation and condensation protein A</fullName>
    </recommendedName>
</protein>
<dbReference type="GO" id="GO:0007059">
    <property type="term" value="P:chromosome segregation"/>
    <property type="evidence" value="ECO:0007669"/>
    <property type="project" value="UniProtKB-KW"/>
</dbReference>
<dbReference type="PANTHER" id="PTHR33969">
    <property type="entry name" value="SEGREGATION AND CONDENSATION PROTEIN A"/>
    <property type="match status" value="1"/>
</dbReference>
<comment type="caution">
    <text evidence="4">The sequence shown here is derived from an EMBL/GenBank/DDBJ whole genome shotgun (WGS) entry which is preliminary data.</text>
</comment>
<evidence type="ECO:0000256" key="3">
    <source>
        <dbReference type="SAM" id="MobiDB-lite"/>
    </source>
</evidence>
<sequence>MTDNPEFKVSLDVFSGPFSVLLDLVSKRNLDLTEVALGQVTDEFIAFIRQQDEFDLSAASEFLVVAATLLDLKIARLLPREESEEEDWELIEQRDLLFAKLLQYRAYKDVAADFAVRLENSGKAVGRDVPLEEPYASSVPPAKLTLTVQELAMLAVQALLRQPEEPVVEITHLHDPVVAVASQVNFLERRLAHVGESTFAELCEDAPNSPTVVSRFLAVLELIRRRAVAVYQSAPLEALVIRATPEEDTGSPLSGEFDDAAATAPDTEAGKDQE</sequence>
<dbReference type="AlphaFoldDB" id="K9ED39"/>
<dbReference type="PANTHER" id="PTHR33969:SF2">
    <property type="entry name" value="SEGREGATION AND CONDENSATION PROTEIN A"/>
    <property type="match status" value="1"/>
</dbReference>
<name>K9ED39_9ACTO</name>
<accession>K9ED39</accession>
<proteinExistence type="predicted"/>
<dbReference type="HOGENOM" id="CLU_038686_1_0_11"/>
<reference evidence="4 5" key="1">
    <citation type="submission" date="2012-09" db="EMBL/GenBank/DDBJ databases">
        <title>The Genome Sequence of Actinobaculum massiliae ACS-171-V-COL2.</title>
        <authorList>
            <consortium name="The Broad Institute Genome Sequencing Platform"/>
            <person name="Earl A."/>
            <person name="Ward D."/>
            <person name="Feldgarden M."/>
            <person name="Gevers D."/>
            <person name="Saerens B."/>
            <person name="Vaneechoutte M."/>
            <person name="Walker B."/>
            <person name="Young S.K."/>
            <person name="Zeng Q."/>
            <person name="Gargeya S."/>
            <person name="Fitzgerald M."/>
            <person name="Haas B."/>
            <person name="Abouelleil A."/>
            <person name="Alvarado L."/>
            <person name="Arachchi H.M."/>
            <person name="Berlin A."/>
            <person name="Chapman S.B."/>
            <person name="Goldberg J."/>
            <person name="Griggs A."/>
            <person name="Gujja S."/>
            <person name="Hansen M."/>
            <person name="Howarth C."/>
            <person name="Imamovic A."/>
            <person name="Larimer J."/>
            <person name="McCowen C."/>
            <person name="Montmayeur A."/>
            <person name="Murphy C."/>
            <person name="Neiman D."/>
            <person name="Pearson M."/>
            <person name="Priest M."/>
            <person name="Roberts A."/>
            <person name="Saif S."/>
            <person name="Shea T."/>
            <person name="Sisk P."/>
            <person name="Sykes S."/>
            <person name="Wortman J."/>
            <person name="Nusbaum C."/>
            <person name="Birren B."/>
        </authorList>
    </citation>
    <scope>NUCLEOTIDE SEQUENCE [LARGE SCALE GENOMIC DNA]</scope>
    <source>
        <strain evidence="5">ACS-171-V-Col2</strain>
    </source>
</reference>
<organism evidence="4 5">
    <name type="scientific">Actinobaculum massiliense ACS-171-V-Col2</name>
    <dbReference type="NCBI Taxonomy" id="883066"/>
    <lineage>
        <taxon>Bacteria</taxon>
        <taxon>Bacillati</taxon>
        <taxon>Actinomycetota</taxon>
        <taxon>Actinomycetes</taxon>
        <taxon>Actinomycetales</taxon>
        <taxon>Actinomycetaceae</taxon>
        <taxon>Actinobaculum</taxon>
    </lineage>
</organism>
<feature type="region of interest" description="Disordered" evidence="3">
    <location>
        <begin position="245"/>
        <end position="274"/>
    </location>
</feature>
<dbReference type="STRING" id="202789.GCA_001457435_00549"/>
<dbReference type="InterPro" id="IPR003768">
    <property type="entry name" value="ScpA"/>
</dbReference>